<keyword evidence="6" id="KW-0812">Transmembrane</keyword>
<dbReference type="GO" id="GO:0031643">
    <property type="term" value="P:positive regulation of myelination"/>
    <property type="evidence" value="ECO:0007669"/>
    <property type="project" value="TreeGrafter"/>
</dbReference>
<feature type="transmembrane region" description="Helical" evidence="6">
    <location>
        <begin position="6"/>
        <end position="23"/>
    </location>
</feature>
<feature type="repeat" description="TNFR-Cys" evidence="5">
    <location>
        <begin position="84"/>
        <end position="126"/>
    </location>
</feature>
<dbReference type="GO" id="GO:0048714">
    <property type="term" value="P:positive regulation of oligodendrocyte differentiation"/>
    <property type="evidence" value="ECO:0007669"/>
    <property type="project" value="TreeGrafter"/>
</dbReference>
<feature type="domain" description="TNFR-Cys" evidence="7">
    <location>
        <begin position="44"/>
        <end position="82"/>
    </location>
</feature>
<feature type="disulfide bond" evidence="5">
    <location>
        <begin position="61"/>
        <end position="74"/>
    </location>
</feature>
<keyword evidence="2" id="KW-0677">Repeat</keyword>
<reference evidence="8" key="2">
    <citation type="submission" date="2020-02" db="EMBL/GenBank/DDBJ databases">
        <title>Esox lucius (northern pike) genome, fEsoLuc1, primary haplotype.</title>
        <authorList>
            <person name="Myers G."/>
            <person name="Karagic N."/>
            <person name="Meyer A."/>
            <person name="Pippel M."/>
            <person name="Reichard M."/>
            <person name="Winkler S."/>
            <person name="Tracey A."/>
            <person name="Sims Y."/>
            <person name="Howe K."/>
            <person name="Rhie A."/>
            <person name="Formenti G."/>
            <person name="Durbin R."/>
            <person name="Fedrigo O."/>
            <person name="Jarvis E.D."/>
        </authorList>
    </citation>
    <scope>NUCLEOTIDE SEQUENCE [LARGE SCALE GENOMIC DNA]</scope>
</reference>
<proteinExistence type="predicted"/>
<evidence type="ECO:0000259" key="7">
    <source>
        <dbReference type="PROSITE" id="PS50050"/>
    </source>
</evidence>
<dbReference type="PROSITE" id="PS50050">
    <property type="entry name" value="TNFR_NGFR_2"/>
    <property type="match status" value="2"/>
</dbReference>
<dbReference type="GO" id="GO:0097191">
    <property type="term" value="P:extrinsic apoptotic signaling pathway"/>
    <property type="evidence" value="ECO:0007669"/>
    <property type="project" value="TreeGrafter"/>
</dbReference>
<sequence length="173" mass="19440">SLLLFRLLALAISHLLFISYHFLSYTRKQTGVYTLPYRPDTGELCTNGTTEYYCKNVHMCCSLCSPGTRRKVECSSTSDTVCEPCHAGQYIANFNYTPNCFRCPKCSEDKGLQYVQRCTSSTKAICECKSGMYCILGKSPDCMECASYSYCKPGEGVSTKDLSPIENIWHVMK</sequence>
<reference evidence="8" key="3">
    <citation type="submission" date="2025-08" db="UniProtKB">
        <authorList>
            <consortium name="Ensembl"/>
        </authorList>
    </citation>
    <scope>IDENTIFICATION</scope>
</reference>
<dbReference type="PRINTS" id="PR01680">
    <property type="entry name" value="TNFACTORR6"/>
</dbReference>
<keyword evidence="1" id="KW-0732">Signal</keyword>
<dbReference type="InterPro" id="IPR001368">
    <property type="entry name" value="TNFR/NGFR_Cys_rich_reg"/>
</dbReference>
<dbReference type="AlphaFoldDB" id="A0A3P8Z8M6"/>
<dbReference type="GO" id="GO:0043120">
    <property type="term" value="F:tumor necrosis factor binding"/>
    <property type="evidence" value="ECO:0007669"/>
    <property type="project" value="TreeGrafter"/>
</dbReference>
<keyword evidence="6" id="KW-1133">Transmembrane helix</keyword>
<feature type="repeat" description="TNFR-Cys" evidence="5">
    <location>
        <begin position="44"/>
        <end position="82"/>
    </location>
</feature>
<evidence type="ECO:0000256" key="2">
    <source>
        <dbReference type="ARBA" id="ARBA00022737"/>
    </source>
</evidence>
<evidence type="ECO:0000256" key="6">
    <source>
        <dbReference type="SAM" id="Phobius"/>
    </source>
</evidence>
<dbReference type="Proteomes" id="UP000265140">
    <property type="component" value="Chromosome 17"/>
</dbReference>
<dbReference type="Ensembl" id="ENSELUT00000036550.3">
    <property type="protein sequence ID" value="ENSELUP00000024828.2"/>
    <property type="gene ID" value="ENSELUG00000025598.2"/>
</dbReference>
<dbReference type="InterPro" id="IPR008063">
    <property type="entry name" value="Fas_rcpt"/>
</dbReference>
<dbReference type="Bgee" id="ENSELUG00000025598">
    <property type="expression patterns" value="Expressed in head kidney and 15 other cell types or tissues"/>
</dbReference>
<evidence type="ECO:0000256" key="1">
    <source>
        <dbReference type="ARBA" id="ARBA00022729"/>
    </source>
</evidence>
<dbReference type="GO" id="GO:0002724">
    <property type="term" value="P:regulation of T cell cytokine production"/>
    <property type="evidence" value="ECO:0007669"/>
    <property type="project" value="TreeGrafter"/>
</dbReference>
<dbReference type="InterPro" id="IPR051670">
    <property type="entry name" value="TNF_chemokine_rcpt-like"/>
</dbReference>
<evidence type="ECO:0000313" key="8">
    <source>
        <dbReference type="Ensembl" id="ENSELUP00000024828.2"/>
    </source>
</evidence>
<dbReference type="GO" id="GO:0008630">
    <property type="term" value="P:intrinsic apoptotic signaling pathway in response to DNA damage"/>
    <property type="evidence" value="ECO:0007669"/>
    <property type="project" value="TreeGrafter"/>
</dbReference>
<evidence type="ECO:0000256" key="4">
    <source>
        <dbReference type="ARBA" id="ARBA00023180"/>
    </source>
</evidence>
<keyword evidence="4" id="KW-0325">Glycoprotein</keyword>
<dbReference type="OMA" id="AICECKS"/>
<dbReference type="SMART" id="SM00208">
    <property type="entry name" value="TNFR"/>
    <property type="match status" value="2"/>
</dbReference>
<dbReference type="GO" id="GO:0051044">
    <property type="term" value="P:positive regulation of membrane protein ectodomain proteolysis"/>
    <property type="evidence" value="ECO:0007669"/>
    <property type="project" value="TreeGrafter"/>
</dbReference>
<reference evidence="8" key="4">
    <citation type="submission" date="2025-09" db="UniProtKB">
        <authorList>
            <consortium name="Ensembl"/>
        </authorList>
    </citation>
    <scope>IDENTIFICATION</scope>
</reference>
<protein>
    <recommendedName>
        <fullName evidence="7">TNFR-Cys domain-containing protein</fullName>
    </recommendedName>
</protein>
<feature type="disulfide bond" evidence="5">
    <location>
        <begin position="64"/>
        <end position="82"/>
    </location>
</feature>
<keyword evidence="9" id="KW-1185">Reference proteome</keyword>
<keyword evidence="3 5" id="KW-1015">Disulfide bond</keyword>
<feature type="domain" description="TNFR-Cys" evidence="7">
    <location>
        <begin position="84"/>
        <end position="126"/>
    </location>
</feature>
<comment type="caution">
    <text evidence="5">Lacks conserved residue(s) required for the propagation of feature annotation.</text>
</comment>
<dbReference type="PANTHER" id="PTHR47386:SF1">
    <property type="entry name" value="TUMOR NECROSIS FACTOR RECEPTOR SUPERFAMILY MEMBER 1B"/>
    <property type="match status" value="1"/>
</dbReference>
<evidence type="ECO:0000256" key="3">
    <source>
        <dbReference type="ARBA" id="ARBA00023157"/>
    </source>
</evidence>
<dbReference type="GO" id="GO:0005031">
    <property type="term" value="F:tumor necrosis factor receptor activity"/>
    <property type="evidence" value="ECO:0007669"/>
    <property type="project" value="TreeGrafter"/>
</dbReference>
<dbReference type="Pfam" id="PF00020">
    <property type="entry name" value="TNFR_c6"/>
    <property type="match status" value="1"/>
</dbReference>
<evidence type="ECO:0000313" key="9">
    <source>
        <dbReference type="Proteomes" id="UP000265140"/>
    </source>
</evidence>
<dbReference type="GO" id="GO:0150079">
    <property type="term" value="P:negative regulation of neuroinflammatory response"/>
    <property type="evidence" value="ECO:0007669"/>
    <property type="project" value="TreeGrafter"/>
</dbReference>
<organism evidence="8 9">
    <name type="scientific">Esox lucius</name>
    <name type="common">Northern pike</name>
    <dbReference type="NCBI Taxonomy" id="8010"/>
    <lineage>
        <taxon>Eukaryota</taxon>
        <taxon>Metazoa</taxon>
        <taxon>Chordata</taxon>
        <taxon>Craniata</taxon>
        <taxon>Vertebrata</taxon>
        <taxon>Euteleostomi</taxon>
        <taxon>Actinopterygii</taxon>
        <taxon>Neopterygii</taxon>
        <taxon>Teleostei</taxon>
        <taxon>Protacanthopterygii</taxon>
        <taxon>Esociformes</taxon>
        <taxon>Esocidae</taxon>
        <taxon>Esox</taxon>
    </lineage>
</organism>
<dbReference type="PROSITE" id="PS00652">
    <property type="entry name" value="TNFR_NGFR_1"/>
    <property type="match status" value="2"/>
</dbReference>
<evidence type="ECO:0000256" key="5">
    <source>
        <dbReference type="PROSITE-ProRule" id="PRU00206"/>
    </source>
</evidence>
<keyword evidence="6" id="KW-0472">Membrane</keyword>
<feature type="disulfide bond" evidence="5">
    <location>
        <begin position="45"/>
        <end position="60"/>
    </location>
</feature>
<dbReference type="GO" id="GO:0006955">
    <property type="term" value="P:immune response"/>
    <property type="evidence" value="ECO:0007669"/>
    <property type="project" value="InterPro"/>
</dbReference>
<feature type="disulfide bond" evidence="5">
    <location>
        <begin position="85"/>
        <end position="100"/>
    </location>
</feature>
<dbReference type="PANTHER" id="PTHR47386">
    <property type="entry name" value="TUMOR NECROSIS FACTOR RECEPTOR SUPERFAMILY MEMBER 1B"/>
    <property type="match status" value="1"/>
</dbReference>
<dbReference type="InParanoid" id="A0A3P8Z8M6"/>
<dbReference type="GeneTree" id="ENSGT00940000166932"/>
<accession>A0A3P8Z8M6</accession>
<dbReference type="SUPFAM" id="SSF57586">
    <property type="entry name" value="TNF receptor-like"/>
    <property type="match status" value="2"/>
</dbReference>
<dbReference type="Gene3D" id="2.10.50.10">
    <property type="entry name" value="Tumor Necrosis Factor Receptor, subunit A, domain 2"/>
    <property type="match status" value="2"/>
</dbReference>
<reference evidence="9" key="1">
    <citation type="journal article" date="2014" name="PLoS ONE">
        <title>The genome and linkage map of the northern pike (Esox lucius): conserved synteny revealed between the salmonid sister group and the Neoteleostei.</title>
        <authorList>
            <person name="Rondeau E.B."/>
            <person name="Minkley D.R."/>
            <person name="Leong J.S."/>
            <person name="Messmer A.M."/>
            <person name="Jantzen J.R."/>
            <person name="von Schalburg K.R."/>
            <person name="Lemon C."/>
            <person name="Bird N.H."/>
            <person name="Koop B.F."/>
        </authorList>
    </citation>
    <scope>NUCLEOTIDE SEQUENCE</scope>
</reference>
<name>A0A3P8Z8M6_ESOLU</name>
<dbReference type="GO" id="GO:0016020">
    <property type="term" value="C:membrane"/>
    <property type="evidence" value="ECO:0007669"/>
    <property type="project" value="InterPro"/>
</dbReference>
<dbReference type="GO" id="GO:0042129">
    <property type="term" value="P:regulation of T cell proliferation"/>
    <property type="evidence" value="ECO:0007669"/>
    <property type="project" value="TreeGrafter"/>
</dbReference>